<name>A0A4V6RH95_OPIFE</name>
<dbReference type="GO" id="GO:0016887">
    <property type="term" value="F:ATP hydrolysis activity"/>
    <property type="evidence" value="ECO:0007669"/>
    <property type="project" value="InterPro"/>
</dbReference>
<dbReference type="STRING" id="147828.A0A4V6RH95"/>
<dbReference type="InterPro" id="IPR003593">
    <property type="entry name" value="AAA+_ATPase"/>
</dbReference>
<comment type="subcellular location">
    <subcellularLocation>
        <location evidence="1">Membrane</location>
        <topology evidence="1">Multi-pass membrane protein</topology>
    </subcellularLocation>
</comment>
<dbReference type="InterPro" id="IPR017871">
    <property type="entry name" value="ABC_transporter-like_CS"/>
</dbReference>
<feature type="domain" description="ABC transmembrane type-1" evidence="14">
    <location>
        <begin position="51"/>
        <end position="332"/>
    </location>
</feature>
<dbReference type="PROSITE" id="PS50893">
    <property type="entry name" value="ABC_TRANSPORTER_2"/>
    <property type="match status" value="2"/>
</dbReference>
<dbReference type="Proteomes" id="UP000308267">
    <property type="component" value="Unassembled WGS sequence"/>
</dbReference>
<evidence type="ECO:0000256" key="8">
    <source>
        <dbReference type="ARBA" id="ARBA00022967"/>
    </source>
</evidence>
<comment type="similarity">
    <text evidence="2">Belongs to the ABC transporter superfamily. ABCB family. Multidrug resistance exporter (TC 3.A.1.201) subfamily.</text>
</comment>
<keyword evidence="9 12" id="KW-1133">Transmembrane helix</keyword>
<sequence length="1247" mass="136564">MCRKIKTGNFHCDTLHMHFSAKLQEASSKPVKFWRLFQYADAADKACIVCSVLCALGAGAGFPLNIFIYRGTIDNFVSTEFSPTDVYANVKWFVILGAVIFCITFIQSMLLGISSSRQGRRIRLLYFEAILRQDVPWFEKQTSGGLVQKLSENVDIIQNGIGTKFGDFIQNISGFLAGLIIAFAVGWKLSLVAFAMLPLVAIAFALFGFLMKILTMKEVSAYSRAGGIANEVLSAIRTVVAFGGEEKEYNRYSAELTTAQKQGVKKSMAVGGVMGLIGLTLFTSAAVVFWYGVELMLTAEYTAGTVVAVFFNVILGSIYLGNALPGLQYFLTATAAARDVYDTIERIPSIDKNYAGTFPEDFHGNINFQDIEFVYPTRPDTTVLQEFSMNLREGQTVALVGPSGSGKSTVVHMLQRFYEPVEGRILVEGTDIRELDLKAFRSQQGFVQQEPVLFEGTVAENIRMGKLDADQAEIEEAARLANAHDFILSLPEGYNTVVGERGTGMSGGQKQRIAIARALIRKPRLLLLDEATSALDTNSERIVQAALDKASSGRTVVMVAHRLTTVRNADLILVLENGRIREAGTHDQLIALDGLYSAMLLNQKRSQHQDSTDEDVGADLKHMEPEVWKVEDEASLDALSKLSLQSGSISSVISNKLRQIKRSPLARMLRMNRPELAFIVLGCLFSAIAGATQPVFAILYSQLFEIFTLVNNPPLMREQVRLISGLMAMVGGLRFLGTLGEGYFFGVSGERLTQRLRSQLFKAILSQDIGWFDRQENQPGILTARLATEASKLKALSGSSLGFIVEAGVLSIISIVVAFIYSWQLALLVLGFAPVLVLSGMLQVKRMQGGDGTSVSLFAMKIAQEALSAEKTVFAFNLEDYFYKRFGNALQSNLKSELKDNLVTSLVFALTQSIMMFCFAASMSLGAYLLNQNSLTLVGLFRVFIVLNMSSQSLGRTASIVPELTAAAKAAKSIFSTMDRIPHILTDAGEKPIEQFTGQVEFKNVTFTYPSRPGTRILKRFSHCISAGESVALVGVSGCGKSTLLQLVQRFYDPIHTGPDSGVFFDGHNLRSLAPSWIRRQIGIVSQEPNLFDLSIRENIAYGDNSKEVSMEEIIEAARQANIHDFVSTLPQGYDTQVGARGGKLSGGQKQRVAIARALIRKPALLLLDEATSALDNESERIVQQALDGIVGKCTSIVVAHRLTTVENVDKIVVMENGRKIEVGAPAALLQAKGAFYALHHTEQTRN</sequence>
<dbReference type="FunFam" id="3.40.50.300:FF:000205">
    <property type="entry name" value="ABC transporter B family member 4"/>
    <property type="match status" value="1"/>
</dbReference>
<feature type="transmembrane region" description="Helical" evidence="12">
    <location>
        <begin position="193"/>
        <end position="214"/>
    </location>
</feature>
<keyword evidence="7" id="KW-0067">ATP-binding</keyword>
<dbReference type="GO" id="GO:0015421">
    <property type="term" value="F:ABC-type oligopeptide transporter activity"/>
    <property type="evidence" value="ECO:0007669"/>
    <property type="project" value="TreeGrafter"/>
</dbReference>
<feature type="transmembrane region" description="Helical" evidence="12">
    <location>
        <begin position="720"/>
        <end position="745"/>
    </location>
</feature>
<feature type="transmembrane region" description="Helical" evidence="12">
    <location>
        <begin position="801"/>
        <end position="821"/>
    </location>
</feature>
<evidence type="ECO:0000256" key="6">
    <source>
        <dbReference type="ARBA" id="ARBA00022741"/>
    </source>
</evidence>
<evidence type="ECO:0000313" key="15">
    <source>
        <dbReference type="EMBL" id="TGZ75634.1"/>
    </source>
</evidence>
<accession>A0A4V6RH95</accession>
<proteinExistence type="inferred from homology"/>
<dbReference type="PROSITE" id="PS50929">
    <property type="entry name" value="ABC_TM1F"/>
    <property type="match status" value="2"/>
</dbReference>
<feature type="domain" description="ABC transporter" evidence="13">
    <location>
        <begin position="1000"/>
        <end position="1242"/>
    </location>
</feature>
<evidence type="ECO:0000256" key="9">
    <source>
        <dbReference type="ARBA" id="ARBA00022989"/>
    </source>
</evidence>
<keyword evidence="8" id="KW-1278">Translocase</keyword>
<comment type="caution">
    <text evidence="15">The sequence shown here is derived from an EMBL/GenBank/DDBJ whole genome shotgun (WGS) entry which is preliminary data.</text>
</comment>
<dbReference type="Gene3D" id="3.40.50.300">
    <property type="entry name" value="P-loop containing nucleotide triphosphate hydrolases"/>
    <property type="match status" value="2"/>
</dbReference>
<evidence type="ECO:0000256" key="5">
    <source>
        <dbReference type="ARBA" id="ARBA00022737"/>
    </source>
</evidence>
<dbReference type="Pfam" id="PF00664">
    <property type="entry name" value="ABC_membrane"/>
    <property type="match status" value="2"/>
</dbReference>
<dbReference type="GO" id="GO:0005524">
    <property type="term" value="F:ATP binding"/>
    <property type="evidence" value="ECO:0007669"/>
    <property type="project" value="UniProtKB-KW"/>
</dbReference>
<dbReference type="CDD" id="cd18577">
    <property type="entry name" value="ABC_6TM_Pgp_ABCB1_D1_like"/>
    <property type="match status" value="1"/>
</dbReference>
<dbReference type="InterPro" id="IPR036640">
    <property type="entry name" value="ABC1_TM_sf"/>
</dbReference>
<evidence type="ECO:0000256" key="11">
    <source>
        <dbReference type="ARBA" id="ARBA00023180"/>
    </source>
</evidence>
<dbReference type="SMART" id="SM00382">
    <property type="entry name" value="AAA"/>
    <property type="match status" value="2"/>
</dbReference>
<evidence type="ECO:0000256" key="3">
    <source>
        <dbReference type="ARBA" id="ARBA00022448"/>
    </source>
</evidence>
<dbReference type="EMBL" id="SJOL01000471">
    <property type="protein sequence ID" value="TGZ75634.1"/>
    <property type="molecule type" value="Genomic_DNA"/>
</dbReference>
<feature type="transmembrane region" description="Helical" evidence="12">
    <location>
        <begin position="676"/>
        <end position="700"/>
    </location>
</feature>
<evidence type="ECO:0000256" key="7">
    <source>
        <dbReference type="ARBA" id="ARBA00022840"/>
    </source>
</evidence>
<gene>
    <name evidence="15" type="ORF">CRM22_000267</name>
</gene>
<dbReference type="InterPro" id="IPR011527">
    <property type="entry name" value="ABC1_TM_dom"/>
</dbReference>
<feature type="transmembrane region" description="Helical" evidence="12">
    <location>
        <begin position="90"/>
        <end position="113"/>
    </location>
</feature>
<dbReference type="Gene3D" id="1.20.1560.10">
    <property type="entry name" value="ABC transporter type 1, transmembrane domain"/>
    <property type="match status" value="1"/>
</dbReference>
<dbReference type="SUPFAM" id="SSF52540">
    <property type="entry name" value="P-loop containing nucleoside triphosphate hydrolases"/>
    <property type="match status" value="2"/>
</dbReference>
<evidence type="ECO:0000256" key="2">
    <source>
        <dbReference type="ARBA" id="ARBA00007577"/>
    </source>
</evidence>
<dbReference type="PANTHER" id="PTHR43394">
    <property type="entry name" value="ATP-DEPENDENT PERMEASE MDL1, MITOCHONDRIAL"/>
    <property type="match status" value="1"/>
</dbReference>
<evidence type="ECO:0000259" key="14">
    <source>
        <dbReference type="PROSITE" id="PS50929"/>
    </source>
</evidence>
<dbReference type="PANTHER" id="PTHR43394:SF27">
    <property type="entry name" value="ATP-DEPENDENT TRANSLOCASE ABCB1-LIKE"/>
    <property type="match status" value="1"/>
</dbReference>
<keyword evidence="6" id="KW-0547">Nucleotide-binding</keyword>
<dbReference type="OrthoDB" id="6500128at2759"/>
<evidence type="ECO:0000313" key="16">
    <source>
        <dbReference type="Proteomes" id="UP000308267"/>
    </source>
</evidence>
<evidence type="ECO:0000256" key="1">
    <source>
        <dbReference type="ARBA" id="ARBA00004141"/>
    </source>
</evidence>
<evidence type="ECO:0000256" key="12">
    <source>
        <dbReference type="SAM" id="Phobius"/>
    </source>
</evidence>
<keyword evidence="16" id="KW-1185">Reference proteome</keyword>
<dbReference type="Pfam" id="PF00005">
    <property type="entry name" value="ABC_tran"/>
    <property type="match status" value="2"/>
</dbReference>
<feature type="transmembrane region" description="Helical" evidence="12">
    <location>
        <begin position="168"/>
        <end position="187"/>
    </location>
</feature>
<dbReference type="InterPro" id="IPR003439">
    <property type="entry name" value="ABC_transporter-like_ATP-bd"/>
</dbReference>
<dbReference type="SUPFAM" id="SSF90123">
    <property type="entry name" value="ABC transporter transmembrane region"/>
    <property type="match status" value="2"/>
</dbReference>
<feature type="transmembrane region" description="Helical" evidence="12">
    <location>
        <begin position="269"/>
        <end position="291"/>
    </location>
</feature>
<organism evidence="15 16">
    <name type="scientific">Opisthorchis felineus</name>
    <dbReference type="NCBI Taxonomy" id="147828"/>
    <lineage>
        <taxon>Eukaryota</taxon>
        <taxon>Metazoa</taxon>
        <taxon>Spiralia</taxon>
        <taxon>Lophotrochozoa</taxon>
        <taxon>Platyhelminthes</taxon>
        <taxon>Trematoda</taxon>
        <taxon>Digenea</taxon>
        <taxon>Opisthorchiida</taxon>
        <taxon>Opisthorchiata</taxon>
        <taxon>Opisthorchiidae</taxon>
        <taxon>Opisthorchis</taxon>
    </lineage>
</organism>
<keyword evidence="4 12" id="KW-0812">Transmembrane</keyword>
<evidence type="ECO:0000259" key="13">
    <source>
        <dbReference type="PROSITE" id="PS50893"/>
    </source>
</evidence>
<dbReference type="InterPro" id="IPR039421">
    <property type="entry name" value="Type_1_exporter"/>
</dbReference>
<dbReference type="CDD" id="cd03249">
    <property type="entry name" value="ABC_MTABC3_MDL1_MDL2"/>
    <property type="match status" value="2"/>
</dbReference>
<keyword evidence="5" id="KW-0677">Repeat</keyword>
<keyword evidence="3" id="KW-0813">Transport</keyword>
<protein>
    <submittedName>
        <fullName evidence="15">Uncharacterized protein</fullName>
    </submittedName>
</protein>
<dbReference type="FunFam" id="3.40.50.300:FF:000479">
    <property type="entry name" value="Multidrug resistance protein 1A"/>
    <property type="match status" value="1"/>
</dbReference>
<feature type="transmembrane region" description="Helical" evidence="12">
    <location>
        <begin position="827"/>
        <end position="844"/>
    </location>
</feature>
<dbReference type="PROSITE" id="PS00211">
    <property type="entry name" value="ABC_TRANSPORTER_1"/>
    <property type="match status" value="2"/>
</dbReference>
<dbReference type="InterPro" id="IPR027417">
    <property type="entry name" value="P-loop_NTPase"/>
</dbReference>
<feature type="domain" description="ABC transmembrane type-1" evidence="14">
    <location>
        <begin position="680"/>
        <end position="966"/>
    </location>
</feature>
<feature type="transmembrane region" description="Helical" evidence="12">
    <location>
        <begin position="303"/>
        <end position="321"/>
    </location>
</feature>
<dbReference type="AlphaFoldDB" id="A0A4V6RH95"/>
<feature type="domain" description="ABC transporter" evidence="13">
    <location>
        <begin position="366"/>
        <end position="602"/>
    </location>
</feature>
<keyword evidence="11" id="KW-0325">Glycoprotein</keyword>
<evidence type="ECO:0000256" key="4">
    <source>
        <dbReference type="ARBA" id="ARBA00022692"/>
    </source>
</evidence>
<dbReference type="CDD" id="cd18578">
    <property type="entry name" value="ABC_6TM_Pgp_ABCB1_D2_like"/>
    <property type="match status" value="1"/>
</dbReference>
<feature type="transmembrane region" description="Helical" evidence="12">
    <location>
        <begin position="46"/>
        <end position="70"/>
    </location>
</feature>
<reference evidence="15 16" key="1">
    <citation type="journal article" date="2019" name="BMC Genomics">
        <title>New insights from Opisthorchis felineus genome: update on genomics of the epidemiologically important liver flukes.</title>
        <authorList>
            <person name="Ershov N.I."/>
            <person name="Mordvinov V.A."/>
            <person name="Prokhortchouk E.B."/>
            <person name="Pakharukova M.Y."/>
            <person name="Gunbin K.V."/>
            <person name="Ustyantsev K."/>
            <person name="Genaev M.A."/>
            <person name="Blinov A.G."/>
            <person name="Mazur A."/>
            <person name="Boulygina E."/>
            <person name="Tsygankova S."/>
            <person name="Khrameeva E."/>
            <person name="Chekanov N."/>
            <person name="Fan G."/>
            <person name="Xiao A."/>
            <person name="Zhang H."/>
            <person name="Xu X."/>
            <person name="Yang H."/>
            <person name="Solovyev V."/>
            <person name="Lee S.M."/>
            <person name="Liu X."/>
            <person name="Afonnikov D.A."/>
            <person name="Skryabin K.G."/>
        </authorList>
    </citation>
    <scope>NUCLEOTIDE SEQUENCE [LARGE SCALE GENOMIC DNA]</scope>
    <source>
        <strain evidence="15">AK-0245</strain>
        <tissue evidence="15">Whole organism</tissue>
    </source>
</reference>
<dbReference type="GO" id="GO:0005743">
    <property type="term" value="C:mitochondrial inner membrane"/>
    <property type="evidence" value="ECO:0007669"/>
    <property type="project" value="TreeGrafter"/>
</dbReference>
<dbReference type="GO" id="GO:0090374">
    <property type="term" value="P:oligopeptide export from mitochondrion"/>
    <property type="evidence" value="ECO:0007669"/>
    <property type="project" value="TreeGrafter"/>
</dbReference>
<keyword evidence="10 12" id="KW-0472">Membrane</keyword>
<feature type="transmembrane region" description="Helical" evidence="12">
    <location>
        <begin position="902"/>
        <end position="922"/>
    </location>
</feature>
<evidence type="ECO:0000256" key="10">
    <source>
        <dbReference type="ARBA" id="ARBA00023136"/>
    </source>
</evidence>